<feature type="compositionally biased region" description="Pro residues" evidence="3">
    <location>
        <begin position="1129"/>
        <end position="1140"/>
    </location>
</feature>
<feature type="compositionally biased region" description="Pro residues" evidence="3">
    <location>
        <begin position="316"/>
        <end position="327"/>
    </location>
</feature>
<feature type="domain" description="Actin interacting protein 3-like C-terminal" evidence="4">
    <location>
        <begin position="188"/>
        <end position="263"/>
    </location>
</feature>
<feature type="compositionally biased region" description="Polar residues" evidence="3">
    <location>
        <begin position="1273"/>
        <end position="1284"/>
    </location>
</feature>
<feature type="compositionally biased region" description="Basic and acidic residues" evidence="3">
    <location>
        <begin position="1033"/>
        <end position="1062"/>
    </location>
</feature>
<feature type="compositionally biased region" description="Polar residues" evidence="3">
    <location>
        <begin position="1308"/>
        <end position="1322"/>
    </location>
</feature>
<feature type="region of interest" description="Disordered" evidence="3">
    <location>
        <begin position="994"/>
        <end position="1168"/>
    </location>
</feature>
<dbReference type="Pfam" id="PF03915">
    <property type="entry name" value="AIP3"/>
    <property type="match status" value="1"/>
</dbReference>
<feature type="compositionally biased region" description="Low complexity" evidence="3">
    <location>
        <begin position="870"/>
        <end position="881"/>
    </location>
</feature>
<feature type="compositionally biased region" description="Low complexity" evidence="3">
    <location>
        <begin position="602"/>
        <end position="615"/>
    </location>
</feature>
<dbReference type="PANTHER" id="PTHR22741">
    <property type="entry name" value="P140CAP/SNIP-RELATED"/>
    <property type="match status" value="1"/>
</dbReference>
<evidence type="ECO:0000313" key="6">
    <source>
        <dbReference type="Proteomes" id="UP000257200"/>
    </source>
</evidence>
<feature type="compositionally biased region" description="Low complexity" evidence="3">
    <location>
        <begin position="1431"/>
        <end position="1450"/>
    </location>
</feature>
<feature type="compositionally biased region" description="Polar residues" evidence="3">
    <location>
        <begin position="1466"/>
        <end position="1484"/>
    </location>
</feature>
<feature type="region of interest" description="Disordered" evidence="3">
    <location>
        <begin position="863"/>
        <end position="935"/>
    </location>
</feature>
<feature type="compositionally biased region" description="Polar residues" evidence="3">
    <location>
        <begin position="1348"/>
        <end position="1369"/>
    </location>
</feature>
<dbReference type="GO" id="GO:0005737">
    <property type="term" value="C:cytoplasm"/>
    <property type="evidence" value="ECO:0007669"/>
    <property type="project" value="TreeGrafter"/>
</dbReference>
<feature type="compositionally biased region" description="Polar residues" evidence="3">
    <location>
        <begin position="459"/>
        <end position="468"/>
    </location>
</feature>
<dbReference type="Gene3D" id="1.20.58.1540">
    <property type="entry name" value="Actin interacting protein 3, C-terminal domain"/>
    <property type="match status" value="1"/>
</dbReference>
<feature type="compositionally biased region" description="Basic and acidic residues" evidence="3">
    <location>
        <begin position="112"/>
        <end position="121"/>
    </location>
</feature>
<feature type="compositionally biased region" description="Basic and acidic residues" evidence="3">
    <location>
        <begin position="1211"/>
        <end position="1224"/>
    </location>
</feature>
<dbReference type="PANTHER" id="PTHR22741:SF11">
    <property type="entry name" value="SICKLE TAIL PROTEIN HOMOLOG"/>
    <property type="match status" value="1"/>
</dbReference>
<protein>
    <recommendedName>
        <fullName evidence="4">Actin interacting protein 3-like C-terminal domain-containing protein</fullName>
    </recommendedName>
</protein>
<accession>A0A3Q1EYV3</accession>
<keyword evidence="6" id="KW-1185">Reference proteome</keyword>
<feature type="compositionally biased region" description="Polar residues" evidence="3">
    <location>
        <begin position="1404"/>
        <end position="1430"/>
    </location>
</feature>
<feature type="coiled-coil region" evidence="2">
    <location>
        <begin position="655"/>
        <end position="682"/>
    </location>
</feature>
<dbReference type="InterPro" id="IPR022782">
    <property type="entry name" value="AIP3-like_C"/>
</dbReference>
<feature type="compositionally biased region" description="Low complexity" evidence="3">
    <location>
        <begin position="1094"/>
        <end position="1108"/>
    </location>
</feature>
<feature type="region of interest" description="Disordered" evidence="3">
    <location>
        <begin position="112"/>
        <end position="136"/>
    </location>
</feature>
<feature type="compositionally biased region" description="Low complexity" evidence="3">
    <location>
        <begin position="1370"/>
        <end position="1403"/>
    </location>
</feature>
<feature type="region of interest" description="Disordered" evidence="3">
    <location>
        <begin position="811"/>
        <end position="848"/>
    </location>
</feature>
<feature type="compositionally biased region" description="Polar residues" evidence="3">
    <location>
        <begin position="923"/>
        <end position="935"/>
    </location>
</feature>
<keyword evidence="1 2" id="KW-0175">Coiled coil</keyword>
<proteinExistence type="predicted"/>
<evidence type="ECO:0000256" key="3">
    <source>
        <dbReference type="SAM" id="MobiDB-lite"/>
    </source>
</evidence>
<feature type="region of interest" description="Disordered" evidence="3">
    <location>
        <begin position="583"/>
        <end position="629"/>
    </location>
</feature>
<feature type="region of interest" description="Disordered" evidence="3">
    <location>
        <begin position="1188"/>
        <end position="1497"/>
    </location>
</feature>
<feature type="compositionally biased region" description="Basic and acidic residues" evidence="3">
    <location>
        <begin position="367"/>
        <end position="380"/>
    </location>
</feature>
<feature type="region of interest" description="Disordered" evidence="3">
    <location>
        <begin position="1"/>
        <end position="87"/>
    </location>
</feature>
<organism evidence="5 6">
    <name type="scientific">Acanthochromis polyacanthus</name>
    <name type="common">spiny chromis</name>
    <dbReference type="NCBI Taxonomy" id="80966"/>
    <lineage>
        <taxon>Eukaryota</taxon>
        <taxon>Metazoa</taxon>
        <taxon>Chordata</taxon>
        <taxon>Craniata</taxon>
        <taxon>Vertebrata</taxon>
        <taxon>Euteleostomi</taxon>
        <taxon>Actinopterygii</taxon>
        <taxon>Neopterygii</taxon>
        <taxon>Teleostei</taxon>
        <taxon>Neoteleostei</taxon>
        <taxon>Acanthomorphata</taxon>
        <taxon>Ovalentaria</taxon>
        <taxon>Pomacentridae</taxon>
        <taxon>Acanthochromis</taxon>
    </lineage>
</organism>
<feature type="region of interest" description="Disordered" evidence="3">
    <location>
        <begin position="406"/>
        <end position="476"/>
    </location>
</feature>
<feature type="compositionally biased region" description="Polar residues" evidence="3">
    <location>
        <begin position="44"/>
        <end position="55"/>
    </location>
</feature>
<feature type="compositionally biased region" description="Polar residues" evidence="3">
    <location>
        <begin position="433"/>
        <end position="446"/>
    </location>
</feature>
<dbReference type="Ensembl" id="ENSAPOT00000001660.1">
    <property type="protein sequence ID" value="ENSAPOP00000009374.1"/>
    <property type="gene ID" value="ENSAPOG00000011635.1"/>
</dbReference>
<feature type="region of interest" description="Disordered" evidence="3">
    <location>
        <begin position="292"/>
        <end position="388"/>
    </location>
</feature>
<name>A0A3Q1EYV3_9TELE</name>
<feature type="compositionally biased region" description="Polar residues" evidence="3">
    <location>
        <begin position="1231"/>
        <end position="1241"/>
    </location>
</feature>
<evidence type="ECO:0000259" key="4">
    <source>
        <dbReference type="Pfam" id="PF03915"/>
    </source>
</evidence>
<evidence type="ECO:0000256" key="1">
    <source>
        <dbReference type="ARBA" id="ARBA00023054"/>
    </source>
</evidence>
<reference evidence="5" key="2">
    <citation type="submission" date="2025-09" db="UniProtKB">
        <authorList>
            <consortium name="Ensembl"/>
        </authorList>
    </citation>
    <scope>IDENTIFICATION</scope>
</reference>
<evidence type="ECO:0000256" key="2">
    <source>
        <dbReference type="SAM" id="Coils"/>
    </source>
</evidence>
<feature type="compositionally biased region" description="Pro residues" evidence="3">
    <location>
        <begin position="882"/>
        <end position="893"/>
    </location>
</feature>
<sequence length="1497" mass="161994">MSGHRVQFADLPASDHRGSPRIHKQTKSNLKVTSPEDAERVSRRQASPNGTASSRGDSKGGRTVPRRHTLGGARSSREILAMQPSDMDKKREAFLEHLKQKYPHHASAIMGHQERLREQSRSPKHGPSPQPSVGDQVDHLSLASLESLDAMSETDAPTTFTRGSRVRASLPVVRSTNQTKDRSLGVLYLQYGDETKQIRMPNEITSIDTIRALFVSAFPQQLTMKMLESPSVAVYVKDDMRNMYYELADVRNITDHSCLKVYHKDPAQAFSHGARPANGDARMHNELAHASRDGQHPLRHPPVGPPAHHPMQGALPPTPHSMPPSPSRIPFGPRQGSIPGNATIPRDRLSNANPPARSISPCPSAILERRDVKPDEDMGGKSHSLARGNEGLYADPYLLQEGRMTMAAGHGPHPNPGLEGPEHGMGGFHRASIRSTGSYSGPSPTDTIDHPSLYRQKSRNSQLPTLGSKTPPPSPHRMTEVRMIDIHSGPPHGVPPHGVPPHGVPPHGVPMERSSPVRQSFRKEEVGGTKPRNNMGSPVVTDIQGHIQGPIPAANDHQTRERMKAMEQQIASLTGLVQHALLKGPNTSGTKEPLSERPPKTSSPAHSAHSSGGSPVLAPKSNAAPSEKSSVPLKVNLLQFRKNVSDLRMQLHQMRQLQLQNQEALRVQLKRAEQEISIKLAEAMRRLEDPVQRQRALVEEDRHKYLGLEERVLTQLSELEQFVGSLQKDSATTQRAVTLRDVEEGAVTLRKVGESLAGLKGEFPALQTRMRAVLRVEVEAVKFLKEEPHKLDSMLKRVKSLTDTLSSLRRSATEFSQKGPDPSTAVSVDNSPAAAAEAPPEPQTSTIRSEVMPSSPMVIHHVQSSPVHMQQSQQSAALTAQPSPPLTPSPTHVPSPNLSKNQGRESPKAAASDPPSPAHQKKTQGNPVNNGNGTANQDLVIEELQNSQDKSKNRAMSIEAAEKEWEERRLNMGHYDGKEFEKILQEAQANMMKGIPNLEVEENSALPHADAAEQEVTHSPAEPPSEEPQPEPQSEKTAKKGPEKLPKPLMEKPAKPALERPSKTAIRPAAPDSLTRQGSDKASKSPPPPPPRKTYPSSSSGMTTTRSGEVVYTNRKESVSAQEGEEEAPPPSPQPKPTKVPPETKPKPATPPPVTTSVTREEEDEGDKIMAELQVFQKCTVKDVGLKNLVEPTPRIEPQIRELRPGALLPLKEKKSSEPSREDKDPDTDENGNTTVRQSQGVIYYVTGQIPKDHPPPSGIEDTSEHREPTQPPTQNTSVASPTSRMPVPLSAKSRQSPGTTDKAGKQQKLQDAQRQFRQANGSAKRVGGDHKTTSPTVPISKIPAFYPSSTKGSSQSAPNSDATNPINPSSSSSSSSSSSVTKSSMLSSRSGSLPSSHIPSLSNGSLKLPSQHTGKALSFSSQTPNGRVHSSSSSSFSSSSSSCSSSSPSPLSPTPLGPGGKSIRTIHTPSFTSYRSHNGSNGKSCIPTATAAKDTT</sequence>
<evidence type="ECO:0000313" key="5">
    <source>
        <dbReference type="Ensembl" id="ENSAPOP00000009374.1"/>
    </source>
</evidence>
<dbReference type="InterPro" id="IPR051825">
    <property type="entry name" value="SRCIN1"/>
</dbReference>
<dbReference type="GeneTree" id="ENSGT00940000156098"/>
<reference evidence="5" key="1">
    <citation type="submission" date="2025-08" db="UniProtKB">
        <authorList>
            <consortium name="Ensembl"/>
        </authorList>
    </citation>
    <scope>IDENTIFICATION</scope>
</reference>
<dbReference type="Proteomes" id="UP000257200">
    <property type="component" value="Unplaced"/>
</dbReference>